<sequence length="442" mass="48856">MSNTKYIFNHASLSDVGLVRQLNEDRELVVRINSDCIAYIVCDGMGGHDSGDKASEAAVRFISEYLTTKPIENTTIALVNAIKFANQQIYFESKVSPTSKGMGTTAVVMLQYQDEVHIGHIGDSRAYLLHNNQLAQITKDHSVVQGMVDQGLISASQAEHHPRKNEITKALGIRENEEPSISKNIKAVKGDRLVLCSDGLSGLISHEVFESTLVTQTDPKTCAKQLINLAKQGGGHDNITVQVIDVVESPHKQIKESKSNQTLMLSIAAGFVGLIVLSFFGLNLIQNQFFGGSGDEKEMATPSQRKGTSNTKLKNSISEDSLENVLHFTNEEERYKDLLEDQNYKELKKSNVIAKYDSVHKRFVLSELLKAKIKQSRQSNNTPPKVKPVVKKKTDVVQKNSSDTTKKGSADPKVTVVIPKKIGETDTSKKNKVLPKKKKKKK</sequence>
<dbReference type="RefSeq" id="WP_377979554.1">
    <property type="nucleotide sequence ID" value="NZ_JBBKXX010000001.1"/>
</dbReference>
<dbReference type="PANTHER" id="PTHR13832:SF827">
    <property type="entry name" value="PROTEIN PHOSPHATASE 1L"/>
    <property type="match status" value="1"/>
</dbReference>
<name>A0ABW6DGU8_9BACT</name>
<organism evidence="4 5">
    <name type="scientific">Aquirufa esocilacus</name>
    <dbReference type="NCBI Taxonomy" id="3096513"/>
    <lineage>
        <taxon>Bacteria</taxon>
        <taxon>Pseudomonadati</taxon>
        <taxon>Bacteroidota</taxon>
        <taxon>Cytophagia</taxon>
        <taxon>Cytophagales</taxon>
        <taxon>Flectobacillaceae</taxon>
        <taxon>Aquirufa</taxon>
    </lineage>
</organism>
<dbReference type="Proteomes" id="UP001598019">
    <property type="component" value="Unassembled WGS sequence"/>
</dbReference>
<dbReference type="SMART" id="SM00331">
    <property type="entry name" value="PP2C_SIG"/>
    <property type="match status" value="1"/>
</dbReference>
<keyword evidence="5" id="KW-1185">Reference proteome</keyword>
<dbReference type="InterPro" id="IPR001932">
    <property type="entry name" value="PPM-type_phosphatase-like_dom"/>
</dbReference>
<reference evidence="4 5" key="1">
    <citation type="submission" date="2024-03" db="EMBL/GenBank/DDBJ databases">
        <title>Aquirufa genome sequencing.</title>
        <authorList>
            <person name="Pitt A."/>
            <person name="Hahn M.W."/>
        </authorList>
    </citation>
    <scope>NUCLEOTIDE SEQUENCE [LARGE SCALE GENOMIC DNA]</scope>
    <source>
        <strain evidence="4 5">HETE-83D</strain>
    </source>
</reference>
<feature type="compositionally biased region" description="Polar residues" evidence="1">
    <location>
        <begin position="301"/>
        <end position="313"/>
    </location>
</feature>
<gene>
    <name evidence="4" type="ORF">SKC37_00335</name>
</gene>
<dbReference type="PROSITE" id="PS51746">
    <property type="entry name" value="PPM_2"/>
    <property type="match status" value="1"/>
</dbReference>
<feature type="compositionally biased region" description="Basic residues" evidence="1">
    <location>
        <begin position="430"/>
        <end position="442"/>
    </location>
</feature>
<proteinExistence type="predicted"/>
<keyword evidence="2" id="KW-0812">Transmembrane</keyword>
<comment type="caution">
    <text evidence="4">The sequence shown here is derived from an EMBL/GenBank/DDBJ whole genome shotgun (WGS) entry which is preliminary data.</text>
</comment>
<dbReference type="InterPro" id="IPR015655">
    <property type="entry name" value="PP2C"/>
</dbReference>
<feature type="domain" description="PPM-type phosphatase" evidence="3">
    <location>
        <begin position="9"/>
        <end position="246"/>
    </location>
</feature>
<keyword evidence="2" id="KW-1133">Transmembrane helix</keyword>
<feature type="region of interest" description="Disordered" evidence="1">
    <location>
        <begin position="374"/>
        <end position="442"/>
    </location>
</feature>
<protein>
    <submittedName>
        <fullName evidence="4">Stp1/IreP family PP2C-type Ser/Thr phosphatase</fullName>
    </submittedName>
</protein>
<dbReference type="Gene3D" id="3.60.40.10">
    <property type="entry name" value="PPM-type phosphatase domain"/>
    <property type="match status" value="1"/>
</dbReference>
<keyword evidence="2" id="KW-0472">Membrane</keyword>
<dbReference type="NCBIfam" id="NF033484">
    <property type="entry name" value="Stp1_PP2C_phos"/>
    <property type="match status" value="1"/>
</dbReference>
<evidence type="ECO:0000256" key="2">
    <source>
        <dbReference type="SAM" id="Phobius"/>
    </source>
</evidence>
<dbReference type="SMART" id="SM00332">
    <property type="entry name" value="PP2Cc"/>
    <property type="match status" value="1"/>
</dbReference>
<dbReference type="CDD" id="cd00143">
    <property type="entry name" value="PP2Cc"/>
    <property type="match status" value="1"/>
</dbReference>
<evidence type="ECO:0000313" key="5">
    <source>
        <dbReference type="Proteomes" id="UP001598019"/>
    </source>
</evidence>
<feature type="region of interest" description="Disordered" evidence="1">
    <location>
        <begin position="294"/>
        <end position="313"/>
    </location>
</feature>
<evidence type="ECO:0000313" key="4">
    <source>
        <dbReference type="EMBL" id="MFD3407087.1"/>
    </source>
</evidence>
<dbReference type="SUPFAM" id="SSF81606">
    <property type="entry name" value="PP2C-like"/>
    <property type="match status" value="1"/>
</dbReference>
<dbReference type="Pfam" id="PF13672">
    <property type="entry name" value="PP2C_2"/>
    <property type="match status" value="1"/>
</dbReference>
<evidence type="ECO:0000259" key="3">
    <source>
        <dbReference type="PROSITE" id="PS51746"/>
    </source>
</evidence>
<accession>A0ABW6DGU8</accession>
<dbReference type="EMBL" id="JBBKXX010000001">
    <property type="protein sequence ID" value="MFD3407087.1"/>
    <property type="molecule type" value="Genomic_DNA"/>
</dbReference>
<feature type="transmembrane region" description="Helical" evidence="2">
    <location>
        <begin position="263"/>
        <end position="285"/>
    </location>
</feature>
<evidence type="ECO:0000256" key="1">
    <source>
        <dbReference type="SAM" id="MobiDB-lite"/>
    </source>
</evidence>
<dbReference type="InterPro" id="IPR036457">
    <property type="entry name" value="PPM-type-like_dom_sf"/>
</dbReference>
<dbReference type="PANTHER" id="PTHR13832">
    <property type="entry name" value="PROTEIN PHOSPHATASE 2C"/>
    <property type="match status" value="1"/>
</dbReference>